<dbReference type="InterPro" id="IPR001173">
    <property type="entry name" value="Glyco_trans_2-like"/>
</dbReference>
<evidence type="ECO:0000256" key="1">
    <source>
        <dbReference type="ARBA" id="ARBA00023157"/>
    </source>
</evidence>
<dbReference type="GeneTree" id="ENSGT00940000156014"/>
<evidence type="ECO:0000259" key="2">
    <source>
        <dbReference type="Pfam" id="PF00535"/>
    </source>
</evidence>
<keyword evidence="4" id="KW-1185">Reference proteome</keyword>
<dbReference type="Ensembl" id="ENSLLTT00000020031.1">
    <property type="protein sequence ID" value="ENSLLTP00000019319.1"/>
    <property type="gene ID" value="ENSLLTG00000014556.1"/>
</dbReference>
<dbReference type="Pfam" id="PF00535">
    <property type="entry name" value="Glycos_transf_2"/>
    <property type="match status" value="1"/>
</dbReference>
<dbReference type="Gene3D" id="3.90.550.10">
    <property type="entry name" value="Spore Coat Polysaccharide Biosynthesis Protein SpsA, Chain A"/>
    <property type="match status" value="1"/>
</dbReference>
<sequence length="233" mass="26855">ILLCFCNVCNFSANLPSSLCLSRCKELKYAKDLPQISIIFIFVNEALSVILRSVHSAVNHTPAHLLKEIILVDDNSDEEELKAPLEEYVNKRYPGLVKVVRNQKREGLIRARIEGWKVASGHITGFFDAHVEFTSGWAEPVLSRIQENRKRVILPSIDNIKQDTFEVQRYENSAHGYSWELWCMYISPPKDWWDAGDPSLPIRLVLKCKLLGIHHVLFSFFKGDFSEWNIMSH</sequence>
<dbReference type="PANTHER" id="PTHR11675:SF38">
    <property type="entry name" value="POLYPEPTIDE N-ACETYLGALACTOSAMINYLTRANSFERASE 17"/>
    <property type="match status" value="1"/>
</dbReference>
<protein>
    <submittedName>
        <fullName evidence="3">Polypeptide N-acetylgalactosaminyltransferase 17</fullName>
    </submittedName>
</protein>
<feature type="domain" description="Glycosyltransferase 2-like" evidence="2">
    <location>
        <begin position="37"/>
        <end position="178"/>
    </location>
</feature>
<accession>A0A8C5SL92</accession>
<dbReference type="InterPro" id="IPR029044">
    <property type="entry name" value="Nucleotide-diphossugar_trans"/>
</dbReference>
<dbReference type="GO" id="GO:0005794">
    <property type="term" value="C:Golgi apparatus"/>
    <property type="evidence" value="ECO:0007669"/>
    <property type="project" value="TreeGrafter"/>
</dbReference>
<dbReference type="GO" id="GO:0004653">
    <property type="term" value="F:polypeptide N-acetylgalactosaminyltransferase activity"/>
    <property type="evidence" value="ECO:0007669"/>
    <property type="project" value="TreeGrafter"/>
</dbReference>
<keyword evidence="1" id="KW-1015">Disulfide bond</keyword>
<proteinExistence type="predicted"/>
<name>A0A8C5SL92_LATLA</name>
<evidence type="ECO:0000313" key="4">
    <source>
        <dbReference type="Proteomes" id="UP000694406"/>
    </source>
</evidence>
<dbReference type="SUPFAM" id="SSF53448">
    <property type="entry name" value="Nucleotide-diphospho-sugar transferases"/>
    <property type="match status" value="1"/>
</dbReference>
<reference evidence="3" key="2">
    <citation type="submission" date="2025-09" db="UniProtKB">
        <authorList>
            <consortium name="Ensembl"/>
        </authorList>
    </citation>
    <scope>IDENTIFICATION</scope>
</reference>
<organism evidence="3 4">
    <name type="scientific">Laticauda laticaudata</name>
    <name type="common">Blue-ringed sea krait</name>
    <name type="synonym">Blue-lipped sea krait</name>
    <dbReference type="NCBI Taxonomy" id="8630"/>
    <lineage>
        <taxon>Eukaryota</taxon>
        <taxon>Metazoa</taxon>
        <taxon>Chordata</taxon>
        <taxon>Craniata</taxon>
        <taxon>Vertebrata</taxon>
        <taxon>Euteleostomi</taxon>
        <taxon>Lepidosauria</taxon>
        <taxon>Squamata</taxon>
        <taxon>Bifurcata</taxon>
        <taxon>Unidentata</taxon>
        <taxon>Episquamata</taxon>
        <taxon>Toxicofera</taxon>
        <taxon>Serpentes</taxon>
        <taxon>Colubroidea</taxon>
        <taxon>Elapidae</taxon>
        <taxon>Laticaudinae</taxon>
        <taxon>Laticauda</taxon>
    </lineage>
</organism>
<reference evidence="3" key="1">
    <citation type="submission" date="2025-08" db="UniProtKB">
        <authorList>
            <consortium name="Ensembl"/>
        </authorList>
    </citation>
    <scope>IDENTIFICATION</scope>
</reference>
<dbReference type="AlphaFoldDB" id="A0A8C5SL92"/>
<dbReference type="PANTHER" id="PTHR11675">
    <property type="entry name" value="N-ACETYLGALACTOSAMINYLTRANSFERASE"/>
    <property type="match status" value="1"/>
</dbReference>
<dbReference type="Proteomes" id="UP000694406">
    <property type="component" value="Unplaced"/>
</dbReference>
<gene>
    <name evidence="3" type="primary">GALNT17</name>
</gene>
<dbReference type="GO" id="GO:0006493">
    <property type="term" value="P:protein O-linked glycosylation"/>
    <property type="evidence" value="ECO:0007669"/>
    <property type="project" value="TreeGrafter"/>
</dbReference>
<evidence type="ECO:0000313" key="3">
    <source>
        <dbReference type="Ensembl" id="ENSLLTP00000019319.1"/>
    </source>
</evidence>